<evidence type="ECO:0000313" key="4">
    <source>
        <dbReference type="EMBL" id="TDH60014.1"/>
    </source>
</evidence>
<dbReference type="OrthoDB" id="174925at2"/>
<dbReference type="Pfam" id="PF22772">
    <property type="entry name" value="WsaF_C"/>
    <property type="match status" value="1"/>
</dbReference>
<dbReference type="InterPro" id="IPR029063">
    <property type="entry name" value="SAM-dependent_MTases_sf"/>
</dbReference>
<dbReference type="Gene3D" id="3.40.50.150">
    <property type="entry name" value="Vaccinia Virus protein VP39"/>
    <property type="match status" value="1"/>
</dbReference>
<dbReference type="EMBL" id="SMSJ01000047">
    <property type="protein sequence ID" value="TDH60014.1"/>
    <property type="molecule type" value="Genomic_DNA"/>
</dbReference>
<accession>A0A4R5QAD3</accession>
<dbReference type="GO" id="GO:0005886">
    <property type="term" value="C:plasma membrane"/>
    <property type="evidence" value="ECO:0007669"/>
    <property type="project" value="TreeGrafter"/>
</dbReference>
<name>A0A4R5QAD3_9PROT</name>
<proteinExistence type="predicted"/>
<dbReference type="SUPFAM" id="SSF53335">
    <property type="entry name" value="S-adenosyl-L-methionine-dependent methyltransferases"/>
    <property type="match status" value="1"/>
</dbReference>
<keyword evidence="1" id="KW-0489">Methyltransferase</keyword>
<feature type="domain" description="WsaF C-terminal" evidence="3">
    <location>
        <begin position="824"/>
        <end position="953"/>
    </location>
</feature>
<dbReference type="GO" id="GO:0032259">
    <property type="term" value="P:methylation"/>
    <property type="evidence" value="ECO:0007669"/>
    <property type="project" value="UniProtKB-KW"/>
</dbReference>
<dbReference type="Proteomes" id="UP000295096">
    <property type="component" value="Unassembled WGS sequence"/>
</dbReference>
<comment type="caution">
    <text evidence="4">The sequence shown here is derived from an EMBL/GenBank/DDBJ whole genome shotgun (WGS) entry which is preliminary data.</text>
</comment>
<dbReference type="GO" id="GO:0071770">
    <property type="term" value="P:DIM/DIP cell wall layer assembly"/>
    <property type="evidence" value="ECO:0007669"/>
    <property type="project" value="TreeGrafter"/>
</dbReference>
<dbReference type="InterPro" id="IPR055050">
    <property type="entry name" value="WsaF_C"/>
</dbReference>
<dbReference type="PANTHER" id="PTHR40048:SF1">
    <property type="entry name" value="RHAMNOSYL O-METHYLTRANSFERASE"/>
    <property type="match status" value="1"/>
</dbReference>
<organism evidence="4 5">
    <name type="scientific">Dankookia rubra</name>
    <dbReference type="NCBI Taxonomy" id="1442381"/>
    <lineage>
        <taxon>Bacteria</taxon>
        <taxon>Pseudomonadati</taxon>
        <taxon>Pseudomonadota</taxon>
        <taxon>Alphaproteobacteria</taxon>
        <taxon>Acetobacterales</taxon>
        <taxon>Roseomonadaceae</taxon>
        <taxon>Dankookia</taxon>
    </lineage>
</organism>
<evidence type="ECO:0000313" key="5">
    <source>
        <dbReference type="Proteomes" id="UP000295096"/>
    </source>
</evidence>
<dbReference type="Gene3D" id="3.40.50.11090">
    <property type="match status" value="1"/>
</dbReference>
<evidence type="ECO:0000256" key="1">
    <source>
        <dbReference type="ARBA" id="ARBA00022603"/>
    </source>
</evidence>
<dbReference type="Pfam" id="PF13578">
    <property type="entry name" value="Methyltransf_24"/>
    <property type="match status" value="1"/>
</dbReference>
<gene>
    <name evidence="4" type="ORF">E2C06_24380</name>
</gene>
<dbReference type="AlphaFoldDB" id="A0A4R5QAD3"/>
<dbReference type="GO" id="GO:0008168">
    <property type="term" value="F:methyltransferase activity"/>
    <property type="evidence" value="ECO:0007669"/>
    <property type="project" value="UniProtKB-KW"/>
</dbReference>
<keyword evidence="5" id="KW-1185">Reference proteome</keyword>
<evidence type="ECO:0000256" key="2">
    <source>
        <dbReference type="ARBA" id="ARBA00022679"/>
    </source>
</evidence>
<dbReference type="SUPFAM" id="SSF53756">
    <property type="entry name" value="UDP-Glycosyltransferase/glycogen phosphorylase"/>
    <property type="match status" value="1"/>
</dbReference>
<dbReference type="Gene3D" id="3.40.50.2000">
    <property type="entry name" value="Glycogen Phosphorylase B"/>
    <property type="match status" value="1"/>
</dbReference>
<keyword evidence="2" id="KW-0808">Transferase</keyword>
<reference evidence="4 5" key="1">
    <citation type="journal article" date="2016" name="J. Microbiol.">
        <title>Dankookia rubra gen. nov., sp. nov., an alphaproteobacterium isolated from sediment of a shallow stream.</title>
        <authorList>
            <person name="Kim W.H."/>
            <person name="Kim D.H."/>
            <person name="Kang K."/>
            <person name="Ahn T.Y."/>
        </authorList>
    </citation>
    <scope>NUCLEOTIDE SEQUENCE [LARGE SCALE GENOMIC DNA]</scope>
    <source>
        <strain evidence="4 5">JCM30602</strain>
    </source>
</reference>
<dbReference type="PANTHER" id="PTHR40048">
    <property type="entry name" value="RHAMNOSYL O-METHYLTRANSFERASE"/>
    <property type="match status" value="1"/>
</dbReference>
<sequence>MIVSQAIRATSDSFEATDKAATCFLAEPSFWFPDRLVPSAWLEHAPFGFWIVAAARPRMLVELGSHHGFSYLVFCQAIQRLGLACQSYAIDSWAGDAHTGTYSEEVFAALQAYHEPRYSSFSSLIRTRFDEALSQFDDGSIDLLHIDGQHRYEDVRHDYEAWRPKLSDRAIVLFHDVNVRESDFGVVRFWEEMRQRYPSFAFQHGSGLGVLGVGTQLPNTIAEFFRATSREETAVAVSLAYSRLGAAVTAQHRLEQQAATLAQLHSTAAVNEQLRSGKILDMQQTARLRAEVVTAKASEGKAVAAVSRLTAEARRLFEEAVKRDQVIQAAQQDIADLRSVLAEREAALASSSAEREAILVVSGHQAQVLQGLVDNARNDADDVRKTALALGAELAAMRGSAAWRLAAPALRLAGIDGSQPYVGLMGRLRLRRDRRMLSRSPLFDHAWYLQTYPDVVGTDPIIHFLCHGTQERRNPGPRFDTATYLARRPDVAAARVNPLVHFLRAGYAEQTFFPVAPGVIPAATEHLLPSSTAAPTALQTVAHVDPEAALISPTLDAAPAPTESSLVPSVIVSTAMQAVTHVHPEVASTPTAPATITMAVEHSLAFSAALPTTAQAVAHAFPEAEPFLAFSTPTSVRPRVTMVADNVDMDTFDGNISTGLVLATLLAERLGGDLRLLTRKEASAPDRVREVLHSNGVNWAANITFECAPIGDTRRQVDVTDGDRFISTSWPTTRAMLNAVGPKRVTYLVQEDERLFSRQGDERLRCAELLAEPELRMAVNSSMLFDHLRGSGVADLPRRACVFEPAIPFGIPDFAPRLAEKLNFFFDARSNRAPQLYLRGLEVLAAAIEDRHLDPDRWVIHFVGGNDRVALPRGMEARVVAGLSRSDYVQLVKRMDAGLCLTYAPHPSVTLLELAMCGAAVVTNRWEAKTSLERYSDNIFCVEPDVASLSTAIGDAVALAVDVPRRRANQEASTIGRDWRVALAEVLDRLAKE</sequence>
<evidence type="ECO:0000259" key="3">
    <source>
        <dbReference type="Pfam" id="PF22772"/>
    </source>
</evidence>
<protein>
    <recommendedName>
        <fullName evidence="3">WsaF C-terminal domain-containing protein</fullName>
    </recommendedName>
</protein>